<dbReference type="AlphaFoldDB" id="A0A4Q7YRF4"/>
<feature type="compositionally biased region" description="Polar residues" evidence="1">
    <location>
        <begin position="147"/>
        <end position="160"/>
    </location>
</feature>
<feature type="signal peptide" evidence="2">
    <location>
        <begin position="1"/>
        <end position="23"/>
    </location>
</feature>
<reference evidence="3 4" key="1">
    <citation type="submission" date="2019-02" db="EMBL/GenBank/DDBJ databases">
        <title>Genomic Encyclopedia of Archaeal and Bacterial Type Strains, Phase II (KMG-II): from individual species to whole genera.</title>
        <authorList>
            <person name="Goeker M."/>
        </authorList>
    </citation>
    <scope>NUCLEOTIDE SEQUENCE [LARGE SCALE GENOMIC DNA]</scope>
    <source>
        <strain evidence="3 4">DSM 18101</strain>
    </source>
</reference>
<protein>
    <recommendedName>
        <fullName evidence="5">Nucleic acid binding protein</fullName>
    </recommendedName>
</protein>
<evidence type="ECO:0000256" key="2">
    <source>
        <dbReference type="SAM" id="SignalP"/>
    </source>
</evidence>
<evidence type="ECO:0000256" key="1">
    <source>
        <dbReference type="SAM" id="MobiDB-lite"/>
    </source>
</evidence>
<dbReference type="EMBL" id="SHKW01000001">
    <property type="protein sequence ID" value="RZU40287.1"/>
    <property type="molecule type" value="Genomic_DNA"/>
</dbReference>
<organism evidence="3 4">
    <name type="scientific">Edaphobacter modestus</name>
    <dbReference type="NCBI Taxonomy" id="388466"/>
    <lineage>
        <taxon>Bacteria</taxon>
        <taxon>Pseudomonadati</taxon>
        <taxon>Acidobacteriota</taxon>
        <taxon>Terriglobia</taxon>
        <taxon>Terriglobales</taxon>
        <taxon>Acidobacteriaceae</taxon>
        <taxon>Edaphobacter</taxon>
    </lineage>
</organism>
<feature type="region of interest" description="Disordered" evidence="1">
    <location>
        <begin position="133"/>
        <end position="160"/>
    </location>
</feature>
<evidence type="ECO:0008006" key="5">
    <source>
        <dbReference type="Google" id="ProtNLM"/>
    </source>
</evidence>
<comment type="caution">
    <text evidence="3">The sequence shown here is derived from an EMBL/GenBank/DDBJ whole genome shotgun (WGS) entry which is preliminary data.</text>
</comment>
<keyword evidence="2" id="KW-0732">Signal</keyword>
<evidence type="ECO:0000313" key="3">
    <source>
        <dbReference type="EMBL" id="RZU40287.1"/>
    </source>
</evidence>
<keyword evidence="4" id="KW-1185">Reference proteome</keyword>
<accession>A0A4Q7YRF4</accession>
<name>A0A4Q7YRF4_9BACT</name>
<gene>
    <name evidence="3" type="ORF">BDD14_1733</name>
</gene>
<evidence type="ECO:0000313" key="4">
    <source>
        <dbReference type="Proteomes" id="UP000292958"/>
    </source>
</evidence>
<sequence length="160" mass="16874">MSCRMISPAFCLVLLCVAAGYPAAGQGRSLHMSDSSIQAWKASEEITTGGVIREIVANRSTGAPAGFNFVLSGSRQVVDVNAGMNLDPKVREQLRAGETVQVTGFMRSINGKDYLLARELVVGGETITVRSRNGFPARGMSGAATAQPRQTQSDLNGGAR</sequence>
<feature type="chain" id="PRO_5020219382" description="Nucleic acid binding protein" evidence="2">
    <location>
        <begin position="24"/>
        <end position="160"/>
    </location>
</feature>
<proteinExistence type="predicted"/>
<dbReference type="Proteomes" id="UP000292958">
    <property type="component" value="Unassembled WGS sequence"/>
</dbReference>